<dbReference type="EMBL" id="ASHM01008076">
    <property type="protein sequence ID" value="PNY15911.1"/>
    <property type="molecule type" value="Genomic_DNA"/>
</dbReference>
<feature type="non-terminal residue" evidence="2">
    <location>
        <position position="1"/>
    </location>
</feature>
<reference evidence="2 3" key="1">
    <citation type="journal article" date="2014" name="Am. J. Bot.">
        <title>Genome assembly and annotation for red clover (Trifolium pratense; Fabaceae).</title>
        <authorList>
            <person name="Istvanek J."/>
            <person name="Jaros M."/>
            <person name="Krenek A."/>
            <person name="Repkova J."/>
        </authorList>
    </citation>
    <scope>NUCLEOTIDE SEQUENCE [LARGE SCALE GENOMIC DNA]</scope>
    <source>
        <strain evidence="3">cv. Tatra</strain>
        <tissue evidence="2">Young leaves</tissue>
    </source>
</reference>
<sequence length="191" mass="21987">TDSFDAAAILRQVLNKSSNSEQDSSTGTMGIKCAREMVSISMLDGFGYDTRIEHEIMEILHDVKIIGRSRKFGSKFATYALETKTPTQWWESYGGKHPELQWFYLRVFSLTCSSKGCGQNWSAFERKRNRLKQITKNKVVFVMVNSKLGKKNKRKSVIYEVEEIYFEDEGEEWIENVEDDQDEGDGISLVL</sequence>
<comment type="caution">
    <text evidence="2">The sequence shown here is derived from an EMBL/GenBank/DDBJ whole genome shotgun (WGS) entry which is preliminary data.</text>
</comment>
<dbReference type="Pfam" id="PF05699">
    <property type="entry name" value="Dimer_Tnp_hAT"/>
    <property type="match status" value="1"/>
</dbReference>
<organism evidence="2 3">
    <name type="scientific">Trifolium pratense</name>
    <name type="common">Red clover</name>
    <dbReference type="NCBI Taxonomy" id="57577"/>
    <lineage>
        <taxon>Eukaryota</taxon>
        <taxon>Viridiplantae</taxon>
        <taxon>Streptophyta</taxon>
        <taxon>Embryophyta</taxon>
        <taxon>Tracheophyta</taxon>
        <taxon>Spermatophyta</taxon>
        <taxon>Magnoliopsida</taxon>
        <taxon>eudicotyledons</taxon>
        <taxon>Gunneridae</taxon>
        <taxon>Pentapetalae</taxon>
        <taxon>rosids</taxon>
        <taxon>fabids</taxon>
        <taxon>Fabales</taxon>
        <taxon>Fabaceae</taxon>
        <taxon>Papilionoideae</taxon>
        <taxon>50 kb inversion clade</taxon>
        <taxon>NPAAA clade</taxon>
        <taxon>Hologalegina</taxon>
        <taxon>IRL clade</taxon>
        <taxon>Trifolieae</taxon>
        <taxon>Trifolium</taxon>
    </lineage>
</organism>
<dbReference type="GO" id="GO:0046983">
    <property type="term" value="F:protein dimerization activity"/>
    <property type="evidence" value="ECO:0007669"/>
    <property type="project" value="InterPro"/>
</dbReference>
<protein>
    <submittedName>
        <fullName evidence="2">HAT family dimerization domain containing protein</fullName>
    </submittedName>
</protein>
<evidence type="ECO:0000313" key="3">
    <source>
        <dbReference type="Proteomes" id="UP000236291"/>
    </source>
</evidence>
<dbReference type="InterPro" id="IPR012337">
    <property type="entry name" value="RNaseH-like_sf"/>
</dbReference>
<evidence type="ECO:0000259" key="1">
    <source>
        <dbReference type="Pfam" id="PF05699"/>
    </source>
</evidence>
<dbReference type="AlphaFoldDB" id="A0A2K3PKU3"/>
<name>A0A2K3PKU3_TRIPR</name>
<reference evidence="2 3" key="2">
    <citation type="journal article" date="2017" name="Front. Plant Sci.">
        <title>Gene Classification and Mining of Molecular Markers Useful in Red Clover (Trifolium pratense) Breeding.</title>
        <authorList>
            <person name="Istvanek J."/>
            <person name="Dluhosova J."/>
            <person name="Dluhos P."/>
            <person name="Patkova L."/>
            <person name="Nedelnik J."/>
            <person name="Repkova J."/>
        </authorList>
    </citation>
    <scope>NUCLEOTIDE SEQUENCE [LARGE SCALE GENOMIC DNA]</scope>
    <source>
        <strain evidence="3">cv. Tatra</strain>
        <tissue evidence="2">Young leaves</tissue>
    </source>
</reference>
<feature type="domain" description="HAT C-terminal dimerisation" evidence="1">
    <location>
        <begin position="85"/>
        <end position="142"/>
    </location>
</feature>
<dbReference type="STRING" id="57577.A0A2K3PKU3"/>
<accession>A0A2K3PKU3</accession>
<gene>
    <name evidence="2" type="ORF">L195_g012619</name>
</gene>
<dbReference type="InterPro" id="IPR008906">
    <property type="entry name" value="HATC_C_dom"/>
</dbReference>
<evidence type="ECO:0000313" key="2">
    <source>
        <dbReference type="EMBL" id="PNY15911.1"/>
    </source>
</evidence>
<dbReference type="SUPFAM" id="SSF53098">
    <property type="entry name" value="Ribonuclease H-like"/>
    <property type="match status" value="1"/>
</dbReference>
<proteinExistence type="predicted"/>
<dbReference type="Proteomes" id="UP000236291">
    <property type="component" value="Unassembled WGS sequence"/>
</dbReference>